<comment type="caution">
    <text evidence="1">The sequence shown here is derived from an EMBL/GenBank/DDBJ whole genome shotgun (WGS) entry which is preliminary data.</text>
</comment>
<protein>
    <recommendedName>
        <fullName evidence="3">HEAT repeat domain-containing protein</fullName>
    </recommendedName>
</protein>
<proteinExistence type="predicted"/>
<accession>A0ABR7LWT5</accession>
<reference evidence="1 2" key="1">
    <citation type="submission" date="2020-06" db="EMBL/GenBank/DDBJ databases">
        <title>Actinomadura xiongansis sp. nov., isolated from soil of Baiyangdian.</title>
        <authorList>
            <person name="Zhang X."/>
        </authorList>
    </citation>
    <scope>NUCLEOTIDE SEQUENCE [LARGE SCALE GENOMIC DNA]</scope>
    <source>
        <strain evidence="1 2">HBUM206468</strain>
    </source>
</reference>
<evidence type="ECO:0000313" key="1">
    <source>
        <dbReference type="EMBL" id="MBC6469215.1"/>
    </source>
</evidence>
<dbReference type="Proteomes" id="UP000805614">
    <property type="component" value="Unassembled WGS sequence"/>
</dbReference>
<organism evidence="1 2">
    <name type="scientific">Actinomadura alba</name>
    <dbReference type="NCBI Taxonomy" id="406431"/>
    <lineage>
        <taxon>Bacteria</taxon>
        <taxon>Bacillati</taxon>
        <taxon>Actinomycetota</taxon>
        <taxon>Actinomycetes</taxon>
        <taxon>Streptosporangiales</taxon>
        <taxon>Thermomonosporaceae</taxon>
        <taxon>Actinomadura</taxon>
    </lineage>
</organism>
<gene>
    <name evidence="1" type="ORF">HKK74_27510</name>
</gene>
<sequence>MDKVVMQPADTLHGQLQRGLGRAARRAAARPGAGEFVYDCIRSDPRWDRQVESRSLFYARLIVDLELSIGPVADHLADPGGPADTDLWRDSLAIDVLADLLRLSRREAAGPLRRYAEEGTHWYDALHALSSVGDPALAGGLDEIAVARCNDDDLRWLVAEPDNPVIRDWARRQPRIAAAVAEHEAAGRPGVRCAARPDTSGRSDAELLEQARHSGDSAVAAILELGRRRSPALLDLAEELLRGQPGRYGGAVCHAIRDLGALAVPRARIWIARRSGCFDVGISVLARHGTEQDVPALLGDLDTALTERNWGAAASPIEGLGRLRSGAAVPLLKKTWTESEYAYLRPRLLAALARTAPYTSEAYATEGLWDCEEDVRRAAVATAPPSDDNMLRIRRLSGCAAEDADVRSAAALRL</sequence>
<keyword evidence="2" id="KW-1185">Reference proteome</keyword>
<dbReference type="RefSeq" id="WP_187246249.1">
    <property type="nucleotide sequence ID" value="NZ_BAAAOK010000015.1"/>
</dbReference>
<evidence type="ECO:0000313" key="2">
    <source>
        <dbReference type="Proteomes" id="UP000805614"/>
    </source>
</evidence>
<evidence type="ECO:0008006" key="3">
    <source>
        <dbReference type="Google" id="ProtNLM"/>
    </source>
</evidence>
<name>A0ABR7LWT5_9ACTN</name>
<dbReference type="EMBL" id="JABVEC010000024">
    <property type="protein sequence ID" value="MBC6469215.1"/>
    <property type="molecule type" value="Genomic_DNA"/>
</dbReference>